<dbReference type="AlphaFoldDB" id="A0A0A9FCF3"/>
<feature type="chain" id="PRO_5002047319" evidence="1">
    <location>
        <begin position="18"/>
        <end position="34"/>
    </location>
</feature>
<proteinExistence type="predicted"/>
<dbReference type="EMBL" id="GBRH01187874">
    <property type="protein sequence ID" value="JAE10022.1"/>
    <property type="molecule type" value="Transcribed_RNA"/>
</dbReference>
<organism evidence="2">
    <name type="scientific">Arundo donax</name>
    <name type="common">Giant reed</name>
    <name type="synonym">Donax arundinaceus</name>
    <dbReference type="NCBI Taxonomy" id="35708"/>
    <lineage>
        <taxon>Eukaryota</taxon>
        <taxon>Viridiplantae</taxon>
        <taxon>Streptophyta</taxon>
        <taxon>Embryophyta</taxon>
        <taxon>Tracheophyta</taxon>
        <taxon>Spermatophyta</taxon>
        <taxon>Magnoliopsida</taxon>
        <taxon>Liliopsida</taxon>
        <taxon>Poales</taxon>
        <taxon>Poaceae</taxon>
        <taxon>PACMAD clade</taxon>
        <taxon>Arundinoideae</taxon>
        <taxon>Arundineae</taxon>
        <taxon>Arundo</taxon>
    </lineage>
</organism>
<evidence type="ECO:0000256" key="1">
    <source>
        <dbReference type="SAM" id="SignalP"/>
    </source>
</evidence>
<keyword evidence="1" id="KW-0732">Signal</keyword>
<reference evidence="2" key="2">
    <citation type="journal article" date="2015" name="Data Brief">
        <title>Shoot transcriptome of the giant reed, Arundo donax.</title>
        <authorList>
            <person name="Barrero R.A."/>
            <person name="Guerrero F.D."/>
            <person name="Moolhuijzen P."/>
            <person name="Goolsby J.A."/>
            <person name="Tidwell J."/>
            <person name="Bellgard S.E."/>
            <person name="Bellgard M.I."/>
        </authorList>
    </citation>
    <scope>NUCLEOTIDE SEQUENCE</scope>
    <source>
        <tissue evidence="2">Shoot tissue taken approximately 20 cm above the soil surface</tissue>
    </source>
</reference>
<reference evidence="2" key="1">
    <citation type="submission" date="2014-09" db="EMBL/GenBank/DDBJ databases">
        <authorList>
            <person name="Magalhaes I.L.F."/>
            <person name="Oliveira U."/>
            <person name="Santos F.R."/>
            <person name="Vidigal T.H.D.A."/>
            <person name="Brescovit A.D."/>
            <person name="Santos A.J."/>
        </authorList>
    </citation>
    <scope>NUCLEOTIDE SEQUENCE</scope>
    <source>
        <tissue evidence="2">Shoot tissue taken approximately 20 cm above the soil surface</tissue>
    </source>
</reference>
<protein>
    <submittedName>
        <fullName evidence="2">Uncharacterized protein</fullName>
    </submittedName>
</protein>
<sequence>MIACFLSLLSKCNVATGLPSDATYSLSTYVIVAI</sequence>
<accession>A0A0A9FCF3</accession>
<evidence type="ECO:0000313" key="2">
    <source>
        <dbReference type="EMBL" id="JAE10022.1"/>
    </source>
</evidence>
<feature type="signal peptide" evidence="1">
    <location>
        <begin position="1"/>
        <end position="17"/>
    </location>
</feature>
<name>A0A0A9FCF3_ARUDO</name>